<proteinExistence type="predicted"/>
<dbReference type="Proteomes" id="UP000325517">
    <property type="component" value="Chromosome"/>
</dbReference>
<dbReference type="Pfam" id="PF12385">
    <property type="entry name" value="Peptidase_C70"/>
    <property type="match status" value="1"/>
</dbReference>
<accession>A0A5J6SQ06</accession>
<keyword evidence="1" id="KW-0732">Signal</keyword>
<dbReference type="KEGG" id="psyo:PB01_15045"/>
<feature type="chain" id="PRO_5023803467" description="Peptidase C39-like domain-containing protein" evidence="1">
    <location>
        <begin position="24"/>
        <end position="328"/>
    </location>
</feature>
<gene>
    <name evidence="2" type="ORF">PB01_15045</name>
</gene>
<evidence type="ECO:0000256" key="1">
    <source>
        <dbReference type="SAM" id="SignalP"/>
    </source>
</evidence>
<sequence>MKRTLTAVLASAMLLLSACSANSDTKEAEVNKKVDTKASAETTVAVKPPTIEGKDFDEMGGADAYAFAGDNKNSRYYKTPDFYHAKSDDQLLIIENFKTFQQTTEWSCGPATSLMVANHFGVTDLTEMDIAEKMKAMTDLDTPGAKPGSANNFPEYGSDVGQLNGFFSSLEGFEVVDTSYRENVAASDLIKDTDGATENNVGNLPATFTWNSLYASENTDTTEAWVKDAKDSYFVKWLTGHISNNRPIMVEWSDWDGHWQAIIGYDNNGTPGIGDDMLIFADPYDTSDQWQDGYYFYPLERWFAQWNDRNIAPKPFQLQPYIVVDKKK</sequence>
<dbReference type="OrthoDB" id="27442at2"/>
<dbReference type="InterPro" id="IPR022118">
    <property type="entry name" value="Peptidase_C70_AvrRpt2"/>
</dbReference>
<dbReference type="AlphaFoldDB" id="A0A5J6SQ06"/>
<evidence type="ECO:0000313" key="2">
    <source>
        <dbReference type="EMBL" id="QFG00036.1"/>
    </source>
</evidence>
<name>A0A5J6SQ06_9BACI</name>
<dbReference type="RefSeq" id="WP_151700926.1">
    <property type="nucleotide sequence ID" value="NZ_CP031223.1"/>
</dbReference>
<feature type="signal peptide" evidence="1">
    <location>
        <begin position="1"/>
        <end position="23"/>
    </location>
</feature>
<dbReference type="EMBL" id="CP031223">
    <property type="protein sequence ID" value="QFG00036.1"/>
    <property type="molecule type" value="Genomic_DNA"/>
</dbReference>
<evidence type="ECO:0000313" key="3">
    <source>
        <dbReference type="Proteomes" id="UP000325517"/>
    </source>
</evidence>
<evidence type="ECO:0008006" key="4">
    <source>
        <dbReference type="Google" id="ProtNLM"/>
    </source>
</evidence>
<protein>
    <recommendedName>
        <fullName evidence="4">Peptidase C39-like domain-containing protein</fullName>
    </recommendedName>
</protein>
<dbReference type="Gene3D" id="3.90.70.10">
    <property type="entry name" value="Cysteine proteinases"/>
    <property type="match status" value="1"/>
</dbReference>
<reference evidence="2 3" key="1">
    <citation type="submission" date="2018-07" db="EMBL/GenBank/DDBJ databases">
        <title>Complete genome sequence of Psychrobacillus sp. PB01, isolated from iceberg, and comparative genome analysis of Psychrobacillus strains.</title>
        <authorList>
            <person name="Lee P.C."/>
        </authorList>
    </citation>
    <scope>NUCLEOTIDE SEQUENCE [LARGE SCALE GENOMIC DNA]</scope>
    <source>
        <strain evidence="2 3">PB01</strain>
    </source>
</reference>
<dbReference type="PROSITE" id="PS51257">
    <property type="entry name" value="PROKAR_LIPOPROTEIN"/>
    <property type="match status" value="1"/>
</dbReference>
<organism evidence="2 3">
    <name type="scientific">Psychrobacillus glaciei</name>
    <dbReference type="NCBI Taxonomy" id="2283160"/>
    <lineage>
        <taxon>Bacteria</taxon>
        <taxon>Bacillati</taxon>
        <taxon>Bacillota</taxon>
        <taxon>Bacilli</taxon>
        <taxon>Bacillales</taxon>
        <taxon>Bacillaceae</taxon>
        <taxon>Psychrobacillus</taxon>
    </lineage>
</organism>
<keyword evidence="3" id="KW-1185">Reference proteome</keyword>